<keyword evidence="1" id="KW-0812">Transmembrane</keyword>
<keyword evidence="1" id="KW-1133">Transmembrane helix</keyword>
<dbReference type="AlphaFoldDB" id="A0A2P2P0S6"/>
<evidence type="ECO:0000313" key="2">
    <source>
        <dbReference type="EMBL" id="MBX48338.1"/>
    </source>
</evidence>
<evidence type="ECO:0000256" key="1">
    <source>
        <dbReference type="SAM" id="Phobius"/>
    </source>
</evidence>
<proteinExistence type="predicted"/>
<reference evidence="2" key="1">
    <citation type="submission" date="2018-02" db="EMBL/GenBank/DDBJ databases">
        <title>Rhizophora mucronata_Transcriptome.</title>
        <authorList>
            <person name="Meera S.P."/>
            <person name="Sreeshan A."/>
            <person name="Augustine A."/>
        </authorList>
    </citation>
    <scope>NUCLEOTIDE SEQUENCE</scope>
    <source>
        <tissue evidence="2">Leaf</tissue>
    </source>
</reference>
<accession>A0A2P2P0S6</accession>
<dbReference type="EMBL" id="GGEC01067854">
    <property type="protein sequence ID" value="MBX48338.1"/>
    <property type="molecule type" value="Transcribed_RNA"/>
</dbReference>
<organism evidence="2">
    <name type="scientific">Rhizophora mucronata</name>
    <name type="common">Asiatic mangrove</name>
    <dbReference type="NCBI Taxonomy" id="61149"/>
    <lineage>
        <taxon>Eukaryota</taxon>
        <taxon>Viridiplantae</taxon>
        <taxon>Streptophyta</taxon>
        <taxon>Embryophyta</taxon>
        <taxon>Tracheophyta</taxon>
        <taxon>Spermatophyta</taxon>
        <taxon>Magnoliopsida</taxon>
        <taxon>eudicotyledons</taxon>
        <taxon>Gunneridae</taxon>
        <taxon>Pentapetalae</taxon>
        <taxon>rosids</taxon>
        <taxon>fabids</taxon>
        <taxon>Malpighiales</taxon>
        <taxon>Rhizophoraceae</taxon>
        <taxon>Rhizophora</taxon>
    </lineage>
</organism>
<name>A0A2P2P0S6_RHIMU</name>
<protein>
    <submittedName>
        <fullName evidence="2">Uncharacterized protein</fullName>
    </submittedName>
</protein>
<feature type="transmembrane region" description="Helical" evidence="1">
    <location>
        <begin position="7"/>
        <end position="34"/>
    </location>
</feature>
<keyword evidence="1" id="KW-0472">Membrane</keyword>
<sequence length="42" mass="4791">MPVTPICMCLLVQMCVRSCTTIMTIVVSFTYFAFLFHDSQVL</sequence>